<organism evidence="2 3">
    <name type="scientific">Acetobacter fabarum</name>
    <dbReference type="NCBI Taxonomy" id="483199"/>
    <lineage>
        <taxon>Bacteria</taxon>
        <taxon>Pseudomonadati</taxon>
        <taxon>Pseudomonadota</taxon>
        <taxon>Alphaproteobacteria</taxon>
        <taxon>Acetobacterales</taxon>
        <taxon>Acetobacteraceae</taxon>
        <taxon>Acetobacter</taxon>
    </lineage>
</organism>
<sequence length="378" mass="41069">MRYLRLPLHLCLFLAAVCCTQALAAPAQDDFSAVARDVGPFASAIVFNAADRSFSQPLSVTVGELSMRVEFAEHQPCPSHGLLEWEEQATLSRSGGLCKVATLVASAPGHPDFRQVIAALGGGGKGTLSDLNLSFYYLEQGAVLPQLLLSGFTGGTHCCLVSAIVGAGDAGQWYAVQLPKQNGSGPPWVVDVAHDGGRQFIFPDKRFDAVFPSHDLSVGPDVIYEYAQGKLNVITRQPRFRPYMELSVRILPTEEDVPAPRSREVNGYLAGYVATSANAGQLQAGWRYMLARYNPQSPYLLKWCTLDKSAWGKGRTACPAPYVRTVPYPQQLALFLLQTGYITHAQCVALGYDPEKIQHEQDAIRAAATAHWHATHPG</sequence>
<reference evidence="2 3" key="1">
    <citation type="submission" date="2017-04" db="EMBL/GenBank/DDBJ databases">
        <title>Kefir bacterial isolates.</title>
        <authorList>
            <person name="Kim Y."/>
            <person name="Blasche S."/>
            <person name="Patil K.R."/>
        </authorList>
    </citation>
    <scope>NUCLEOTIDE SEQUENCE [LARGE SCALE GENOMIC DNA]</scope>
    <source>
        <strain evidence="2 3">KR</strain>
    </source>
</reference>
<dbReference type="Proteomes" id="UP000216151">
    <property type="component" value="Unassembled WGS sequence"/>
</dbReference>
<evidence type="ECO:0000256" key="1">
    <source>
        <dbReference type="SAM" id="SignalP"/>
    </source>
</evidence>
<name>A0A269Y0A6_9PROT</name>
<comment type="caution">
    <text evidence="2">The sequence shown here is derived from an EMBL/GenBank/DDBJ whole genome shotgun (WGS) entry which is preliminary data.</text>
</comment>
<accession>A0A269Y0A6</accession>
<protein>
    <submittedName>
        <fullName evidence="2">Uncharacterized protein</fullName>
    </submittedName>
</protein>
<evidence type="ECO:0000313" key="2">
    <source>
        <dbReference type="EMBL" id="PAK78086.1"/>
    </source>
</evidence>
<dbReference type="OrthoDB" id="1522627at2"/>
<gene>
    <name evidence="2" type="ORF">B8X00_07995</name>
</gene>
<evidence type="ECO:0000313" key="3">
    <source>
        <dbReference type="Proteomes" id="UP000216151"/>
    </source>
</evidence>
<keyword evidence="1" id="KW-0732">Signal</keyword>
<dbReference type="RefSeq" id="WP_095349756.1">
    <property type="nucleotide sequence ID" value="NZ_JBDNMF010000005.1"/>
</dbReference>
<dbReference type="AlphaFoldDB" id="A0A269Y0A6"/>
<dbReference type="EMBL" id="NCXK01000008">
    <property type="protein sequence ID" value="PAK78086.1"/>
    <property type="molecule type" value="Genomic_DNA"/>
</dbReference>
<keyword evidence="3" id="KW-1185">Reference proteome</keyword>
<feature type="signal peptide" evidence="1">
    <location>
        <begin position="1"/>
        <end position="24"/>
    </location>
</feature>
<proteinExistence type="predicted"/>
<feature type="chain" id="PRO_5012605562" evidence="1">
    <location>
        <begin position="25"/>
        <end position="378"/>
    </location>
</feature>